<protein>
    <submittedName>
        <fullName evidence="2">Uncharacterized protein</fullName>
    </submittedName>
</protein>
<feature type="region of interest" description="Disordered" evidence="1">
    <location>
        <begin position="69"/>
        <end position="101"/>
    </location>
</feature>
<feature type="region of interest" description="Disordered" evidence="1">
    <location>
        <begin position="131"/>
        <end position="178"/>
    </location>
</feature>
<name>A0A7S0ZGJ6_9RHOD</name>
<organism evidence="2">
    <name type="scientific">Timspurckia oligopyrenoides</name>
    <dbReference type="NCBI Taxonomy" id="708627"/>
    <lineage>
        <taxon>Eukaryota</taxon>
        <taxon>Rhodophyta</taxon>
        <taxon>Bangiophyceae</taxon>
        <taxon>Porphyridiales</taxon>
        <taxon>Porphyridiaceae</taxon>
        <taxon>Timspurckia</taxon>
    </lineage>
</organism>
<accession>A0A7S0ZGJ6</accession>
<evidence type="ECO:0000313" key="2">
    <source>
        <dbReference type="EMBL" id="CAD8820933.1"/>
    </source>
</evidence>
<feature type="compositionally biased region" description="Low complexity" evidence="1">
    <location>
        <begin position="90"/>
        <end position="101"/>
    </location>
</feature>
<sequence length="370" mass="42201">MDDDDDGGSAKNLLRIQMPCENEAVKFFREQTAKEKRAARLFSSFVEEDVMQANQENREWRERMKAARRVLNRTREPRTPPLVLPRPGNRSSKQKQGSQRQALLQLQLNKEQIEDDLRSLHVLHPAQALTIEAQKSPDEDSTRSSSASAKLKGYNSKKRRYPDMLENSERTQTASASHCTTHEYVRQVPKRVARAAGCATEAVIASPVLSHGEKSGSGVLGGLKHSVKEDSKDERIRKLAMYVFFEHGKGEENKGRLECQKCFKLLWAPNARYHLFQCESLVNEMQQLTDKELSRLADEKRSKEREEDLHSVKFAKVSGFVLAREPKGFAVCEQCGSYVWAPNCKRHSRICYPNNKASKTRRNQETPSVI</sequence>
<evidence type="ECO:0000256" key="1">
    <source>
        <dbReference type="SAM" id="MobiDB-lite"/>
    </source>
</evidence>
<dbReference type="AlphaFoldDB" id="A0A7S0ZGJ6"/>
<gene>
    <name evidence="2" type="ORF">TOLI1172_LOCUS5327</name>
</gene>
<reference evidence="2" key="1">
    <citation type="submission" date="2021-01" db="EMBL/GenBank/DDBJ databases">
        <authorList>
            <person name="Corre E."/>
            <person name="Pelletier E."/>
            <person name="Niang G."/>
            <person name="Scheremetjew M."/>
            <person name="Finn R."/>
            <person name="Kale V."/>
            <person name="Holt S."/>
            <person name="Cochrane G."/>
            <person name="Meng A."/>
            <person name="Brown T."/>
            <person name="Cohen L."/>
        </authorList>
    </citation>
    <scope>NUCLEOTIDE SEQUENCE</scope>
    <source>
        <strain evidence="2">CCMP3278</strain>
    </source>
</reference>
<proteinExistence type="predicted"/>
<dbReference type="EMBL" id="HBFP01007409">
    <property type="protein sequence ID" value="CAD8820933.1"/>
    <property type="molecule type" value="Transcribed_RNA"/>
</dbReference>